<dbReference type="GO" id="GO:0000981">
    <property type="term" value="F:DNA-binding transcription factor activity, RNA polymerase II-specific"/>
    <property type="evidence" value="ECO:0007669"/>
    <property type="project" value="InterPro"/>
</dbReference>
<dbReference type="GO" id="GO:0045944">
    <property type="term" value="P:positive regulation of transcription by RNA polymerase II"/>
    <property type="evidence" value="ECO:0007669"/>
    <property type="project" value="TreeGrafter"/>
</dbReference>
<organism evidence="8 9">
    <name type="scientific">Penicillium alfredii</name>
    <dbReference type="NCBI Taxonomy" id="1506179"/>
    <lineage>
        <taxon>Eukaryota</taxon>
        <taxon>Fungi</taxon>
        <taxon>Dikarya</taxon>
        <taxon>Ascomycota</taxon>
        <taxon>Pezizomycotina</taxon>
        <taxon>Eurotiomycetes</taxon>
        <taxon>Eurotiomycetidae</taxon>
        <taxon>Eurotiales</taxon>
        <taxon>Aspergillaceae</taxon>
        <taxon>Penicillium</taxon>
    </lineage>
</organism>
<evidence type="ECO:0000259" key="7">
    <source>
        <dbReference type="PROSITE" id="PS50048"/>
    </source>
</evidence>
<comment type="caution">
    <text evidence="8">The sequence shown here is derived from an EMBL/GenBank/DDBJ whole genome shotgun (WGS) entry which is preliminary data.</text>
</comment>
<dbReference type="GeneID" id="81395021"/>
<dbReference type="SUPFAM" id="SSF57701">
    <property type="entry name" value="Zn2/Cys6 DNA-binding domain"/>
    <property type="match status" value="1"/>
</dbReference>
<dbReference type="OrthoDB" id="415590at2759"/>
<feature type="region of interest" description="Disordered" evidence="6">
    <location>
        <begin position="90"/>
        <end position="109"/>
    </location>
</feature>
<dbReference type="PROSITE" id="PS00463">
    <property type="entry name" value="ZN2_CY6_FUNGAL_1"/>
    <property type="match status" value="1"/>
</dbReference>
<dbReference type="GO" id="GO:0008270">
    <property type="term" value="F:zinc ion binding"/>
    <property type="evidence" value="ECO:0007669"/>
    <property type="project" value="InterPro"/>
</dbReference>
<protein>
    <recommendedName>
        <fullName evidence="7">Zn(2)-C6 fungal-type domain-containing protein</fullName>
    </recommendedName>
</protein>
<accession>A0A9W9F927</accession>
<keyword evidence="9" id="KW-1185">Reference proteome</keyword>
<dbReference type="SMART" id="SM00066">
    <property type="entry name" value="GAL4"/>
    <property type="match status" value="1"/>
</dbReference>
<dbReference type="Pfam" id="PF00172">
    <property type="entry name" value="Zn_clus"/>
    <property type="match status" value="1"/>
</dbReference>
<feature type="region of interest" description="Disordered" evidence="6">
    <location>
        <begin position="1"/>
        <end position="48"/>
    </location>
</feature>
<keyword evidence="3" id="KW-0238">DNA-binding</keyword>
<feature type="compositionally biased region" description="Basic and acidic residues" evidence="6">
    <location>
        <begin position="211"/>
        <end position="223"/>
    </location>
</feature>
<evidence type="ECO:0000256" key="2">
    <source>
        <dbReference type="ARBA" id="ARBA00023015"/>
    </source>
</evidence>
<comment type="subcellular location">
    <subcellularLocation>
        <location evidence="1">Nucleus</location>
    </subcellularLocation>
</comment>
<dbReference type="Proteomes" id="UP001141434">
    <property type="component" value="Unassembled WGS sequence"/>
</dbReference>
<sequence>MSTTRFNSPLAGSDNEHSKSSPQAETQGSKQASETGTGRKKRTRTGCVNCSRRRRKCDEAKPTCTGCKRRGDQCQWRMLGSFRDSNIRVLGSDHPSMSQGVAATKSKRHSKFKILNALPTAPQTRGAARRQNQTDTGLPDRQDSPSSTSAPDTEAASALVAVSEASEHSAPLVEGAFSDPTPHLGQGLSPPLSSEALSHISPRHSHGSPSHHSDERNSSHLDIQDQSQYPPSLQCDFRPPSMSKDDSSSHAYINSSPEYVIDGLAALRDITNSTQFHSSVADSYQTVPSPLFDHGVFSDPADFVNDVFIPGSAYEALHKALRNRQLWTARPDVPSHRSSPESVPSVHTLTAFSDVESLARPERNLRRAGVSRRFELSPDREDVLWQNYLNEICSWLDMFDNNRHFASTFPQMAKSAPHLRYSILALSARQLERQQNEKSQSESLSLYQEAIHLLLPELGSKTVPVIASCVILCVLEMLSCNPKEWRRHLDGCAYLIQAAGINGFSGKEEQALFWCFARMDVCGGLISEEETIIPIHNWRPNDMHSTEASQIFLSSARSNFDIYANYTVYLAARTLGVLFGCASKIAQPCTSYQSVANEEGDLYVNRWKELFNCVEQWYENRPSQMKSIFSVSNSDCGRVRPFPTVLYGNGSAISGNQLYHVSALLLLQRKPKTLTLSKRPRSVLWHARQICAISASNAHHGCWTNALQPLWIAGKVMSHHSEHAAIIEILIRIERETGWATAWRVEDLKEFWGEYDDDYDIEMN</sequence>
<feature type="region of interest" description="Disordered" evidence="6">
    <location>
        <begin position="117"/>
        <end position="251"/>
    </location>
</feature>
<reference evidence="8" key="1">
    <citation type="submission" date="2022-11" db="EMBL/GenBank/DDBJ databases">
        <authorList>
            <person name="Petersen C."/>
        </authorList>
    </citation>
    <scope>NUCLEOTIDE SEQUENCE</scope>
    <source>
        <strain evidence="8">IBT 34128</strain>
    </source>
</reference>
<reference evidence="8" key="2">
    <citation type="journal article" date="2023" name="IMA Fungus">
        <title>Comparative genomic study of the Penicillium genus elucidates a diverse pangenome and 15 lateral gene transfer events.</title>
        <authorList>
            <person name="Petersen C."/>
            <person name="Sorensen T."/>
            <person name="Nielsen M.R."/>
            <person name="Sondergaard T.E."/>
            <person name="Sorensen J.L."/>
            <person name="Fitzpatrick D.A."/>
            <person name="Frisvad J.C."/>
            <person name="Nielsen K.L."/>
        </authorList>
    </citation>
    <scope>NUCLEOTIDE SEQUENCE</scope>
    <source>
        <strain evidence="8">IBT 34128</strain>
    </source>
</reference>
<gene>
    <name evidence="8" type="ORF">NUU61_005271</name>
</gene>
<dbReference type="InterPro" id="IPR036864">
    <property type="entry name" value="Zn2-C6_fun-type_DNA-bd_sf"/>
</dbReference>
<dbReference type="Gene3D" id="4.10.240.10">
    <property type="entry name" value="Zn(2)-C6 fungal-type DNA-binding domain"/>
    <property type="match status" value="1"/>
</dbReference>
<dbReference type="EMBL" id="JAPMSZ010000007">
    <property type="protein sequence ID" value="KAJ5095915.1"/>
    <property type="molecule type" value="Genomic_DNA"/>
</dbReference>
<dbReference type="GO" id="GO:0005634">
    <property type="term" value="C:nucleus"/>
    <property type="evidence" value="ECO:0007669"/>
    <property type="project" value="UniProtKB-SubCell"/>
</dbReference>
<keyword evidence="5" id="KW-0539">Nucleus</keyword>
<dbReference type="InterPro" id="IPR001138">
    <property type="entry name" value="Zn2Cys6_DnaBD"/>
</dbReference>
<dbReference type="CDD" id="cd12148">
    <property type="entry name" value="fungal_TF_MHR"/>
    <property type="match status" value="1"/>
</dbReference>
<dbReference type="CDD" id="cd00067">
    <property type="entry name" value="GAL4"/>
    <property type="match status" value="1"/>
</dbReference>
<dbReference type="PROSITE" id="PS50048">
    <property type="entry name" value="ZN2_CY6_FUNGAL_2"/>
    <property type="match status" value="1"/>
</dbReference>
<evidence type="ECO:0000256" key="6">
    <source>
        <dbReference type="SAM" id="MobiDB-lite"/>
    </source>
</evidence>
<evidence type="ECO:0000256" key="1">
    <source>
        <dbReference type="ARBA" id="ARBA00004123"/>
    </source>
</evidence>
<dbReference type="PANTHER" id="PTHR37534">
    <property type="entry name" value="TRANSCRIPTIONAL ACTIVATOR PROTEIN UGA3"/>
    <property type="match status" value="1"/>
</dbReference>
<dbReference type="AlphaFoldDB" id="A0A9W9F927"/>
<dbReference type="Pfam" id="PF11951">
    <property type="entry name" value="Fungal_trans_2"/>
    <property type="match status" value="1"/>
</dbReference>
<feature type="compositionally biased region" description="Polar residues" evidence="6">
    <location>
        <begin position="20"/>
        <end position="34"/>
    </location>
</feature>
<dbReference type="GO" id="GO:0000976">
    <property type="term" value="F:transcription cis-regulatory region binding"/>
    <property type="evidence" value="ECO:0007669"/>
    <property type="project" value="TreeGrafter"/>
</dbReference>
<dbReference type="InterPro" id="IPR021858">
    <property type="entry name" value="Fun_TF"/>
</dbReference>
<dbReference type="PANTHER" id="PTHR37534:SF4">
    <property type="entry name" value="ZN(II)2CYS6 TRANSCRIPTION FACTOR (EUROFUNG)"/>
    <property type="match status" value="1"/>
</dbReference>
<feature type="domain" description="Zn(2)-C6 fungal-type" evidence="7">
    <location>
        <begin position="46"/>
        <end position="76"/>
    </location>
</feature>
<evidence type="ECO:0000313" key="8">
    <source>
        <dbReference type="EMBL" id="KAJ5095915.1"/>
    </source>
</evidence>
<evidence type="ECO:0000313" key="9">
    <source>
        <dbReference type="Proteomes" id="UP001141434"/>
    </source>
</evidence>
<feature type="compositionally biased region" description="Low complexity" evidence="6">
    <location>
        <begin position="154"/>
        <end position="170"/>
    </location>
</feature>
<evidence type="ECO:0000256" key="4">
    <source>
        <dbReference type="ARBA" id="ARBA00023163"/>
    </source>
</evidence>
<evidence type="ECO:0000256" key="5">
    <source>
        <dbReference type="ARBA" id="ARBA00023242"/>
    </source>
</evidence>
<evidence type="ECO:0000256" key="3">
    <source>
        <dbReference type="ARBA" id="ARBA00023125"/>
    </source>
</evidence>
<proteinExistence type="predicted"/>
<keyword evidence="4" id="KW-0804">Transcription</keyword>
<keyword evidence="2" id="KW-0805">Transcription regulation</keyword>
<name>A0A9W9F927_9EURO</name>
<dbReference type="RefSeq" id="XP_056511466.1">
    <property type="nucleotide sequence ID" value="XM_056655853.1"/>
</dbReference>